<reference evidence="3" key="2">
    <citation type="journal article" date="2021" name="Genome Biol. Evol.">
        <title>Developing a high-quality reference genome for a parasitic bivalve with doubly uniparental inheritance (Bivalvia: Unionida).</title>
        <authorList>
            <person name="Smith C.H."/>
        </authorList>
    </citation>
    <scope>NUCLEOTIDE SEQUENCE</scope>
    <source>
        <strain evidence="3">CHS0354</strain>
        <tissue evidence="3">Mantle</tissue>
    </source>
</reference>
<feature type="region of interest" description="Disordered" evidence="2">
    <location>
        <begin position="251"/>
        <end position="289"/>
    </location>
</feature>
<reference evidence="3" key="3">
    <citation type="submission" date="2023-05" db="EMBL/GenBank/DDBJ databases">
        <authorList>
            <person name="Smith C.H."/>
        </authorList>
    </citation>
    <scope>NUCLEOTIDE SEQUENCE</scope>
    <source>
        <strain evidence="3">CHS0354</strain>
        <tissue evidence="3">Mantle</tissue>
    </source>
</reference>
<sequence length="410" mass="47096">MSKMYRRRYEESSDEYDTQGCDTLEERGYIERLKRELFEERKKYSEAQREIKALSSKYARKESDFESERERIMQESASQISTLEILLAAERGMKLKGSPSATTKKSLNLLRENHSDVAKWSQEKEHKRHLTDRITRDVEKLENYNRTLQEKNATLQSEVNRLAVQTDKDGISIRSLKDEVNTVLTLLQRSKGLNYKYEETIRTITDKNHELELENKRLKEHHENYETALRSLQQDRYHYLVSKQCGFDPLIHSTRDGRNKNMGDQSSVVEKENQECLSQEASAKDDGKTLSKKIESLEKAIEQLRHENESLKSKLEEASKKIHSDDESTDSTSSEDTGSEDSKKANSRNTDHTTGDLTDAGSRAPETEGSVHSPRPHDEDRGKLSSVGASNQQGKNSQGSETNNEQENKT</sequence>
<dbReference type="AlphaFoldDB" id="A0AAE0W6E4"/>
<feature type="coiled-coil region" evidence="1">
    <location>
        <begin position="30"/>
        <end position="71"/>
    </location>
</feature>
<evidence type="ECO:0000313" key="3">
    <source>
        <dbReference type="EMBL" id="KAK3602789.1"/>
    </source>
</evidence>
<evidence type="ECO:0000256" key="2">
    <source>
        <dbReference type="SAM" id="MobiDB-lite"/>
    </source>
</evidence>
<proteinExistence type="predicted"/>
<feature type="compositionally biased region" description="Basic and acidic residues" evidence="2">
    <location>
        <begin position="308"/>
        <end position="326"/>
    </location>
</feature>
<feature type="region of interest" description="Disordered" evidence="2">
    <location>
        <begin position="308"/>
        <end position="410"/>
    </location>
</feature>
<gene>
    <name evidence="3" type="ORF">CHS0354_026339</name>
</gene>
<feature type="compositionally biased region" description="Basic and acidic residues" evidence="2">
    <location>
        <begin position="340"/>
        <end position="354"/>
    </location>
</feature>
<feature type="coiled-coil region" evidence="1">
    <location>
        <begin position="201"/>
        <end position="235"/>
    </location>
</feature>
<comment type="caution">
    <text evidence="3">The sequence shown here is derived from an EMBL/GenBank/DDBJ whole genome shotgun (WGS) entry which is preliminary data.</text>
</comment>
<keyword evidence="1" id="KW-0175">Coiled coil</keyword>
<organism evidence="3 4">
    <name type="scientific">Potamilus streckersoni</name>
    <dbReference type="NCBI Taxonomy" id="2493646"/>
    <lineage>
        <taxon>Eukaryota</taxon>
        <taxon>Metazoa</taxon>
        <taxon>Spiralia</taxon>
        <taxon>Lophotrochozoa</taxon>
        <taxon>Mollusca</taxon>
        <taxon>Bivalvia</taxon>
        <taxon>Autobranchia</taxon>
        <taxon>Heteroconchia</taxon>
        <taxon>Palaeoheterodonta</taxon>
        <taxon>Unionida</taxon>
        <taxon>Unionoidea</taxon>
        <taxon>Unionidae</taxon>
        <taxon>Ambleminae</taxon>
        <taxon>Lampsilini</taxon>
        <taxon>Potamilus</taxon>
    </lineage>
</organism>
<evidence type="ECO:0000256" key="1">
    <source>
        <dbReference type="SAM" id="Coils"/>
    </source>
</evidence>
<reference evidence="3" key="1">
    <citation type="journal article" date="2021" name="Genome Biol. Evol.">
        <title>A High-Quality Reference Genome for a Parasitic Bivalve with Doubly Uniparental Inheritance (Bivalvia: Unionida).</title>
        <authorList>
            <person name="Smith C.H."/>
        </authorList>
    </citation>
    <scope>NUCLEOTIDE SEQUENCE</scope>
    <source>
        <strain evidence="3">CHS0354</strain>
    </source>
</reference>
<feature type="coiled-coil region" evidence="1">
    <location>
        <begin position="131"/>
        <end position="165"/>
    </location>
</feature>
<evidence type="ECO:0000313" key="4">
    <source>
        <dbReference type="Proteomes" id="UP001195483"/>
    </source>
</evidence>
<feature type="compositionally biased region" description="Polar residues" evidence="2">
    <location>
        <begin position="387"/>
        <end position="410"/>
    </location>
</feature>
<dbReference type="EMBL" id="JAEAOA010001575">
    <property type="protein sequence ID" value="KAK3602789.1"/>
    <property type="molecule type" value="Genomic_DNA"/>
</dbReference>
<protein>
    <submittedName>
        <fullName evidence="3">Uncharacterized protein</fullName>
    </submittedName>
</protein>
<accession>A0AAE0W6E4</accession>
<feature type="region of interest" description="Disordered" evidence="2">
    <location>
        <begin position="1"/>
        <end position="20"/>
    </location>
</feature>
<name>A0AAE0W6E4_9BIVA</name>
<dbReference type="Proteomes" id="UP001195483">
    <property type="component" value="Unassembled WGS sequence"/>
</dbReference>
<keyword evidence="4" id="KW-1185">Reference proteome</keyword>